<dbReference type="Proteomes" id="UP001153069">
    <property type="component" value="Unassembled WGS sequence"/>
</dbReference>
<dbReference type="EMBL" id="CAICTM010001581">
    <property type="protein sequence ID" value="CAB9524768.1"/>
    <property type="molecule type" value="Genomic_DNA"/>
</dbReference>
<sequence>MTSLQQSANTRLRWFIGSLAIASFLGYWQVNTRVLQQTGPEPCKEAIIHPAAAGVRTVEHDDAIAAHLPEWLQEYGTWHQEAISQLNATNWRSQRFLVMTAIRGRRTGGLTDRLKPLPFFLKLAATTNRILLIYWSKPFTLEQYLLPPEGGFDWRVPRYMVDAIATAKLETRPEGVRRLANDTGSGTMLLATQMQAHDYGEGWYDDNPLDGDNTGSRKDVFRHMWHWTFTPTPPIAQRIQEEFDYMGVTPGNYAAAHIRAVYAVKERSDDTIVRMTKHAMDCVSMLRPGGPFFVASDTDKAITVAKAYGRIKNVTVVASSNHNHNNRKDPLHLDMYNTTDPSIMPEDFYDAFVDLYLLGSTRCIAHGQGSFGHWGYLLGYDPSCEIRHFKGPQCAWTDGPTATAQEQQMRVFGVASKEPPSRPLFRQPMSYDSIYAYRH</sequence>
<evidence type="ECO:0000313" key="2">
    <source>
        <dbReference type="EMBL" id="CAB9524768.1"/>
    </source>
</evidence>
<keyword evidence="1" id="KW-1133">Transmembrane helix</keyword>
<organism evidence="2 3">
    <name type="scientific">Seminavis robusta</name>
    <dbReference type="NCBI Taxonomy" id="568900"/>
    <lineage>
        <taxon>Eukaryota</taxon>
        <taxon>Sar</taxon>
        <taxon>Stramenopiles</taxon>
        <taxon>Ochrophyta</taxon>
        <taxon>Bacillariophyta</taxon>
        <taxon>Bacillariophyceae</taxon>
        <taxon>Bacillariophycidae</taxon>
        <taxon>Naviculales</taxon>
        <taxon>Naviculaceae</taxon>
        <taxon>Seminavis</taxon>
    </lineage>
</organism>
<reference evidence="2" key="1">
    <citation type="submission" date="2020-06" db="EMBL/GenBank/DDBJ databases">
        <authorList>
            <consortium name="Plant Systems Biology data submission"/>
        </authorList>
    </citation>
    <scope>NUCLEOTIDE SEQUENCE</scope>
    <source>
        <strain evidence="2">D6</strain>
    </source>
</reference>
<comment type="caution">
    <text evidence="2">The sequence shown here is derived from an EMBL/GenBank/DDBJ whole genome shotgun (WGS) entry which is preliminary data.</text>
</comment>
<dbReference type="AlphaFoldDB" id="A0A9N8HRK2"/>
<proteinExistence type="predicted"/>
<keyword evidence="1" id="KW-0472">Membrane</keyword>
<name>A0A9N8HRK2_9STRA</name>
<keyword evidence="3" id="KW-1185">Reference proteome</keyword>
<keyword evidence="1" id="KW-0812">Transmembrane</keyword>
<dbReference type="OrthoDB" id="524569at2759"/>
<evidence type="ECO:0000313" key="3">
    <source>
        <dbReference type="Proteomes" id="UP001153069"/>
    </source>
</evidence>
<protein>
    <submittedName>
        <fullName evidence="2">Uncharacterized protein</fullName>
    </submittedName>
</protein>
<evidence type="ECO:0000256" key="1">
    <source>
        <dbReference type="SAM" id="Phobius"/>
    </source>
</evidence>
<accession>A0A9N8HRK2</accession>
<gene>
    <name evidence="2" type="ORF">SEMRO_1583_G283920.4</name>
</gene>
<feature type="transmembrane region" description="Helical" evidence="1">
    <location>
        <begin position="12"/>
        <end position="30"/>
    </location>
</feature>